<sequence length="424" mass="48738">MVSNFILLVDTPAKMPRITEFSFVSVPRALFVDGIERMQSKFNCLEEEDVREPLSIRLPVNVHTRQVCPKLTEQQWFEYEENRRNCDAIQLSRADLVHKNSFAEEWPGVIQFLSSLKKPSVIIAHNGVKFDFRILYAELKLNELLEKYPIPNGVYFLDSYFAFLDLEKDYHDCAKLVTSLVDWPKISELIHSAAQKDQQEEDSVSKANSGNITVSVDVSELLPKPTPFASTSGEASRSNDVHVLVSAKPVGNVTPPRSLAKRSLFMDGSKSEPARKRQKLHFEDLDNHPLNFMRTSDWSPAKKKRLKRNFFERVENEDWRFSNLVEREYFFGRKGNFKLANMFTELLNESFDSHRAQADCEALLQVCLAFGKDFLDYIDKNRAEFPFLCGKNANWTEEFLQKLNGSTSSNQANNPIDSIICINE</sequence>
<evidence type="ECO:0000256" key="6">
    <source>
        <dbReference type="ARBA" id="ARBA00022842"/>
    </source>
</evidence>
<evidence type="ECO:0000313" key="7">
    <source>
        <dbReference type="Proteomes" id="UP000887540"/>
    </source>
</evidence>
<dbReference type="GO" id="GO:0003676">
    <property type="term" value="F:nucleic acid binding"/>
    <property type="evidence" value="ECO:0007669"/>
    <property type="project" value="InterPro"/>
</dbReference>
<dbReference type="SUPFAM" id="SSF53098">
    <property type="entry name" value="Ribonuclease H-like"/>
    <property type="match status" value="1"/>
</dbReference>
<reference evidence="8" key="1">
    <citation type="submission" date="2022-11" db="UniProtKB">
        <authorList>
            <consortium name="WormBaseParasite"/>
        </authorList>
    </citation>
    <scope>IDENTIFICATION</scope>
</reference>
<dbReference type="InterPro" id="IPR036397">
    <property type="entry name" value="RNaseH_sf"/>
</dbReference>
<keyword evidence="4" id="KW-0378">Hydrolase</keyword>
<dbReference type="GO" id="GO:0046872">
    <property type="term" value="F:metal ion binding"/>
    <property type="evidence" value="ECO:0007669"/>
    <property type="project" value="UniProtKB-KW"/>
</dbReference>
<dbReference type="InterPro" id="IPR040393">
    <property type="entry name" value="TREX1/2"/>
</dbReference>
<dbReference type="Gene3D" id="3.30.420.10">
    <property type="entry name" value="Ribonuclease H-like superfamily/Ribonuclease H"/>
    <property type="match status" value="2"/>
</dbReference>
<evidence type="ECO:0000256" key="3">
    <source>
        <dbReference type="ARBA" id="ARBA00022723"/>
    </source>
</evidence>
<proteinExistence type="predicted"/>
<organism evidence="7 8">
    <name type="scientific">Acrobeloides nanus</name>
    <dbReference type="NCBI Taxonomy" id="290746"/>
    <lineage>
        <taxon>Eukaryota</taxon>
        <taxon>Metazoa</taxon>
        <taxon>Ecdysozoa</taxon>
        <taxon>Nematoda</taxon>
        <taxon>Chromadorea</taxon>
        <taxon>Rhabditida</taxon>
        <taxon>Tylenchina</taxon>
        <taxon>Cephalobomorpha</taxon>
        <taxon>Cephaloboidea</taxon>
        <taxon>Cephalobidae</taxon>
        <taxon>Acrobeloides</taxon>
    </lineage>
</organism>
<dbReference type="GO" id="GO:0008296">
    <property type="term" value="F:3'-5'-DNA exonuclease activity"/>
    <property type="evidence" value="ECO:0007669"/>
    <property type="project" value="TreeGrafter"/>
</dbReference>
<keyword evidence="5" id="KW-0269">Exonuclease</keyword>
<dbReference type="GO" id="GO:0006308">
    <property type="term" value="P:DNA catabolic process"/>
    <property type="evidence" value="ECO:0007669"/>
    <property type="project" value="TreeGrafter"/>
</dbReference>
<keyword evidence="3" id="KW-0479">Metal-binding</keyword>
<evidence type="ECO:0000256" key="4">
    <source>
        <dbReference type="ARBA" id="ARBA00022801"/>
    </source>
</evidence>
<evidence type="ECO:0000256" key="2">
    <source>
        <dbReference type="ARBA" id="ARBA00022722"/>
    </source>
</evidence>
<dbReference type="PANTHER" id="PTHR13058">
    <property type="entry name" value="THREE PRIME REPAIR EXONUCLEASE 1, 2"/>
    <property type="match status" value="1"/>
</dbReference>
<evidence type="ECO:0000313" key="8">
    <source>
        <dbReference type="WBParaSite" id="ACRNAN_scaffold4906.g20308.t1"/>
    </source>
</evidence>
<dbReference type="WBParaSite" id="ACRNAN_scaffold4906.g20308.t1">
    <property type="protein sequence ID" value="ACRNAN_scaffold4906.g20308.t1"/>
    <property type="gene ID" value="ACRNAN_scaffold4906.g20308"/>
</dbReference>
<keyword evidence="2" id="KW-0540">Nuclease</keyword>
<dbReference type="InterPro" id="IPR012337">
    <property type="entry name" value="RNaseH-like_sf"/>
</dbReference>
<dbReference type="AlphaFoldDB" id="A0A914E1W9"/>
<name>A0A914E1W9_9BILA</name>
<accession>A0A914E1W9</accession>
<dbReference type="GO" id="GO:0005737">
    <property type="term" value="C:cytoplasm"/>
    <property type="evidence" value="ECO:0007669"/>
    <property type="project" value="TreeGrafter"/>
</dbReference>
<dbReference type="PANTHER" id="PTHR13058:SF19">
    <property type="entry name" value="LD40940P"/>
    <property type="match status" value="1"/>
</dbReference>
<protein>
    <submittedName>
        <fullName evidence="8">Three prime repair exonuclease 1</fullName>
    </submittedName>
</protein>
<keyword evidence="6" id="KW-0460">Magnesium</keyword>
<dbReference type="Proteomes" id="UP000887540">
    <property type="component" value="Unplaced"/>
</dbReference>
<evidence type="ECO:0000256" key="5">
    <source>
        <dbReference type="ARBA" id="ARBA00022839"/>
    </source>
</evidence>
<evidence type="ECO:0000256" key="1">
    <source>
        <dbReference type="ARBA" id="ARBA00001946"/>
    </source>
</evidence>
<comment type="cofactor">
    <cofactor evidence="1">
        <name>Mg(2+)</name>
        <dbReference type="ChEBI" id="CHEBI:18420"/>
    </cofactor>
</comment>
<keyword evidence="7" id="KW-1185">Reference proteome</keyword>